<dbReference type="PROSITE" id="PS51456">
    <property type="entry name" value="MYOSIN_MOTOR"/>
    <property type="match status" value="1"/>
</dbReference>
<proteinExistence type="inferred from homology"/>
<dbReference type="CDD" id="cd21759">
    <property type="entry name" value="CBD_MYO6-like"/>
    <property type="match status" value="1"/>
</dbReference>
<dbReference type="Gene3D" id="1.20.120.720">
    <property type="entry name" value="Myosin VI head, motor domain, U50 subdomain"/>
    <property type="match status" value="1"/>
</dbReference>
<dbReference type="Gene3D" id="6.10.220.10">
    <property type="match status" value="1"/>
</dbReference>
<dbReference type="PROSITE" id="PS50096">
    <property type="entry name" value="IQ"/>
    <property type="match status" value="1"/>
</dbReference>
<dbReference type="PRINTS" id="PR00193">
    <property type="entry name" value="MYOSINHEAVY"/>
</dbReference>
<sequence>MDGKNCWLPDETHGYIRGRVLKVNNGIATCQPTSGKGDLFETSVEDVLLVEPHDHQPDDNCALINLNEATLLENVKQRYLQDKIYTYVANILIAVNPYYEIKGMYSREMIQTYKGMSLGTLPPHPFAIADKAFRDMKMQKESQAIIVSGESGAGKTETTKHVLRYLTESYGADAGVIEKRIIDSNPLLEAFGNAKTMRNNNSSRFGKFIELTFDKTTAVSGGSLEHYILEKGRLVRQSPEERNFHFFYQLFAGAPKNLRQKLGLTTPDDFLYLSRGCTRYFLQPQNRNALSEDRLSHDQKEQGPLYDIKMDDLEDFKTSVKVMAEMGLDETAQELIFSILAGILHLGNVGFQESSGNHGGCMITPQSQPSLNMASKLLGIDAATMAKALTTRITGNLDLTIALRVEETSNARDGLAKVIYDRLFDLLVTTVNRAIPQSKKFTYIGLLDIAGFEHFDVNSFEQFCINYCNEKLQQFFNERILREEQIVYQREGLNVNSVAYIDNQDCIDLIETKDSGILALLDEESRLPNSNSEHFTEEVHRLHGDNPRITVPRKDKKFKNLRDSEGFLLKHFAGPVCYTTTEFIAKNNDALHHSLEELLHSSSNDLLRKMHNPKETKKWMLKKLQSNIAGKINFISVGSKFKDQINDLITKLRSSGTNFIRCVKPNSNMVDHEFEGGPCLLQLRFFGLTDVLMLMQQGYPSRTQFGDLYSAYKPILPQELRRLEPRMFFKALFHAMGMNDDDYKFGVSKVFFRAGKFAEFDEILRMDPDNLSKMVERARKWIICYRWRRAIYTVRSVIRLREKIAYRHRNAVTIQRYTRGWLVRKRVGYAIQVNRALQKMSKELSEVREAYEHLPQFQGKGFANVDQAMFELCDLERRVCQGPEFMEPEELQTSFERLQANVREVLAEVVEHQRLEEEQRRKERNETKKKQTEGLDGESLDTVPLIKLRNVGNLQSAVPSDLLSSSNGSRQIQTNGIGDIYKDGSEGTSTSSLTDVGSNAAMEVIMLRTHDMTFKELRSCMDSASSDFERRCCEREMNRRYIALKVFKDVKLVILAGIVAYLCVTPGPRIFEQDIILNQQAMRCFHFVTNFSRYPSWLDSVKAVTSDVDPSSAIVGTEFELLFSKNYVENNKMKAEVLEIVEGMRFAIGLNDLMQTVVNFTVKSLPKGSCKITVTMTSRKNNFLSNNFIIPTVRMSFYNWMLKSLLKLKASAH</sequence>
<dbReference type="Gene3D" id="3.30.70.1590">
    <property type="match status" value="1"/>
</dbReference>
<dbReference type="EMBL" id="JAKROA010000022">
    <property type="protein sequence ID" value="KAL5102930.1"/>
    <property type="molecule type" value="Genomic_DNA"/>
</dbReference>
<keyword evidence="7 8" id="KW-0009">Actin-binding</keyword>
<evidence type="ECO:0000256" key="2">
    <source>
        <dbReference type="ARBA" id="ARBA00022741"/>
    </source>
</evidence>
<dbReference type="InterPro" id="IPR049016">
    <property type="entry name" value="MYO6_lever"/>
</dbReference>
<keyword evidence="6 8" id="KW-0505">Motor protein</keyword>
<keyword evidence="2 8" id="KW-0547">Nucleotide-binding</keyword>
<dbReference type="InterPro" id="IPR027417">
    <property type="entry name" value="P-loop_NTPase"/>
</dbReference>
<evidence type="ECO:0000256" key="4">
    <source>
        <dbReference type="ARBA" id="ARBA00023054"/>
    </source>
</evidence>
<evidence type="ECO:0000256" key="6">
    <source>
        <dbReference type="ARBA" id="ARBA00023175"/>
    </source>
</evidence>
<dbReference type="Gene3D" id="3.30.530.20">
    <property type="match status" value="1"/>
</dbReference>
<dbReference type="Gene3D" id="3.40.850.10">
    <property type="entry name" value="Kinesin motor domain"/>
    <property type="match status" value="1"/>
</dbReference>
<dbReference type="Gene3D" id="1.10.10.820">
    <property type="match status" value="1"/>
</dbReference>
<dbReference type="SMART" id="SM00015">
    <property type="entry name" value="IQ"/>
    <property type="match status" value="1"/>
</dbReference>
<feature type="domain" description="Myosin motor" evidence="10">
    <location>
        <begin position="55"/>
        <end position="765"/>
    </location>
</feature>
<keyword evidence="3 8" id="KW-0067">ATP-binding</keyword>
<evidence type="ECO:0000259" key="11">
    <source>
        <dbReference type="PROSITE" id="PS51844"/>
    </source>
</evidence>
<protein>
    <submittedName>
        <fullName evidence="12">Unconventional myosin-VI</fullName>
    </submittedName>
</protein>
<feature type="region of interest" description="Actin-binding" evidence="8">
    <location>
        <begin position="645"/>
        <end position="667"/>
    </location>
</feature>
<dbReference type="InterPro" id="IPR001609">
    <property type="entry name" value="Myosin_head_motor_dom-like"/>
</dbReference>
<dbReference type="Pfam" id="PF00063">
    <property type="entry name" value="Myosin_head"/>
    <property type="match status" value="1"/>
</dbReference>
<dbReference type="PROSITE" id="PS51844">
    <property type="entry name" value="SH3_LIKE"/>
    <property type="match status" value="1"/>
</dbReference>
<comment type="similarity">
    <text evidence="1 8">Belongs to the TRAFAC class myosin-kinesin ATPase superfamily. Myosin family.</text>
</comment>
<evidence type="ECO:0000256" key="1">
    <source>
        <dbReference type="ARBA" id="ARBA00008314"/>
    </source>
</evidence>
<evidence type="ECO:0000313" key="13">
    <source>
        <dbReference type="Proteomes" id="UP001651158"/>
    </source>
</evidence>
<evidence type="ECO:0000313" key="12">
    <source>
        <dbReference type="EMBL" id="KAL5102930.1"/>
    </source>
</evidence>
<dbReference type="InterPro" id="IPR036961">
    <property type="entry name" value="Kinesin_motor_dom_sf"/>
</dbReference>
<dbReference type="Pfam" id="PF02736">
    <property type="entry name" value="Myosin_N"/>
    <property type="match status" value="1"/>
</dbReference>
<dbReference type="Pfam" id="PF21521">
    <property type="entry name" value="MYO6_lever"/>
    <property type="match status" value="1"/>
</dbReference>
<evidence type="ECO:0000256" key="8">
    <source>
        <dbReference type="PROSITE-ProRule" id="PRU00782"/>
    </source>
</evidence>
<evidence type="ECO:0000259" key="10">
    <source>
        <dbReference type="PROSITE" id="PS51456"/>
    </source>
</evidence>
<dbReference type="Proteomes" id="UP001651158">
    <property type="component" value="Unassembled WGS sequence"/>
</dbReference>
<name>A0ABR4PZX6_9CEST</name>
<keyword evidence="4" id="KW-0175">Coiled coil</keyword>
<evidence type="ECO:0000256" key="9">
    <source>
        <dbReference type="SAM" id="MobiDB-lite"/>
    </source>
</evidence>
<dbReference type="CDD" id="cd07812">
    <property type="entry name" value="SRPBCC"/>
    <property type="match status" value="1"/>
</dbReference>
<feature type="region of interest" description="Disordered" evidence="9">
    <location>
        <begin position="915"/>
        <end position="937"/>
    </location>
</feature>
<accession>A0ABR4PZX6</accession>
<dbReference type="SUPFAM" id="SSF52540">
    <property type="entry name" value="P-loop containing nucleoside triphosphate hydrolases"/>
    <property type="match status" value="1"/>
</dbReference>
<reference evidence="12 13" key="1">
    <citation type="journal article" date="2022" name="Front. Cell. Infect. Microbiol.">
        <title>The Genomes of Two Strains of Taenia crassiceps the Animal Model for the Study of Human Cysticercosis.</title>
        <authorList>
            <person name="Bobes R.J."/>
            <person name="Estrada K."/>
            <person name="Rios-Valencia D.G."/>
            <person name="Calderon-Gallegos A."/>
            <person name="de la Torre P."/>
            <person name="Carrero J.C."/>
            <person name="Sanchez-Flores A."/>
            <person name="Laclette J.P."/>
        </authorList>
    </citation>
    <scope>NUCLEOTIDE SEQUENCE [LARGE SCALE GENOMIC DNA]</scope>
    <source>
        <strain evidence="12">WFUcys</strain>
    </source>
</reference>
<dbReference type="SMART" id="SM00242">
    <property type="entry name" value="MYSc"/>
    <property type="match status" value="1"/>
</dbReference>
<dbReference type="InterPro" id="IPR023393">
    <property type="entry name" value="START-like_dom_sf"/>
</dbReference>
<evidence type="ECO:0000256" key="3">
    <source>
        <dbReference type="ARBA" id="ARBA00022840"/>
    </source>
</evidence>
<gene>
    <name evidence="12" type="ORF">TcWFU_003494</name>
</gene>
<evidence type="ECO:0000256" key="7">
    <source>
        <dbReference type="ARBA" id="ARBA00023203"/>
    </source>
</evidence>
<comment type="caution">
    <text evidence="12">The sequence shown here is derived from an EMBL/GenBank/DDBJ whole genome shotgun (WGS) entry which is preliminary data.</text>
</comment>
<feature type="domain" description="Myosin N-terminal SH3-like" evidence="11">
    <location>
        <begin position="1"/>
        <end position="52"/>
    </location>
</feature>
<dbReference type="PANTHER" id="PTHR13140">
    <property type="entry name" value="MYOSIN"/>
    <property type="match status" value="1"/>
</dbReference>
<dbReference type="InterPro" id="IPR004009">
    <property type="entry name" value="SH3_Myosin"/>
</dbReference>
<evidence type="ECO:0000256" key="5">
    <source>
        <dbReference type="ARBA" id="ARBA00023123"/>
    </source>
</evidence>
<keyword evidence="13" id="KW-1185">Reference proteome</keyword>
<dbReference type="InterPro" id="IPR000048">
    <property type="entry name" value="IQ_motif_EF-hand-BS"/>
</dbReference>
<dbReference type="SUPFAM" id="SSF55961">
    <property type="entry name" value="Bet v1-like"/>
    <property type="match status" value="1"/>
</dbReference>
<organism evidence="12 13">
    <name type="scientific">Taenia crassiceps</name>
    <dbReference type="NCBI Taxonomy" id="6207"/>
    <lineage>
        <taxon>Eukaryota</taxon>
        <taxon>Metazoa</taxon>
        <taxon>Spiralia</taxon>
        <taxon>Lophotrochozoa</taxon>
        <taxon>Platyhelminthes</taxon>
        <taxon>Cestoda</taxon>
        <taxon>Eucestoda</taxon>
        <taxon>Cyclophyllidea</taxon>
        <taxon>Taeniidae</taxon>
        <taxon>Taenia</taxon>
    </lineage>
</organism>
<feature type="compositionally biased region" description="Basic and acidic residues" evidence="9">
    <location>
        <begin position="915"/>
        <end position="933"/>
    </location>
</feature>
<keyword evidence="5 8" id="KW-0518">Myosin</keyword>
<feature type="binding site" evidence="8">
    <location>
        <begin position="149"/>
        <end position="156"/>
    </location>
    <ligand>
        <name>ATP</name>
        <dbReference type="ChEBI" id="CHEBI:30616"/>
    </ligand>
</feature>
<dbReference type="PANTHER" id="PTHR13140:SF745">
    <property type="entry name" value="UNCONVENTIONAL MYOSIN-VI"/>
    <property type="match status" value="1"/>
</dbReference>
<dbReference type="Gene3D" id="1.20.58.530">
    <property type="match status" value="1"/>
</dbReference>